<dbReference type="GO" id="GO:0008270">
    <property type="term" value="F:zinc ion binding"/>
    <property type="evidence" value="ECO:0007669"/>
    <property type="project" value="InterPro"/>
</dbReference>
<dbReference type="FunFam" id="1.25.40.10:FF:000351">
    <property type="entry name" value="Pentatricopeptide repeat-containing protein"/>
    <property type="match status" value="1"/>
</dbReference>
<protein>
    <submittedName>
        <fullName evidence="5">(thale cress) hypothetical protein</fullName>
    </submittedName>
</protein>
<evidence type="ECO:0000256" key="3">
    <source>
        <dbReference type="PROSITE-ProRule" id="PRU00708"/>
    </source>
</evidence>
<dbReference type="NCBIfam" id="TIGR00756">
    <property type="entry name" value="PPR"/>
    <property type="match status" value="3"/>
</dbReference>
<dbReference type="InterPro" id="IPR002885">
    <property type="entry name" value="PPR_rpt"/>
</dbReference>
<accession>A0A7G2FKQ9</accession>
<gene>
    <name evidence="5" type="ORF">AT9943_LOCUS23149</name>
</gene>
<dbReference type="InterPro" id="IPR046960">
    <property type="entry name" value="PPR_At4g14850-like_plant"/>
</dbReference>
<dbReference type="Pfam" id="PF14432">
    <property type="entry name" value="DYW_deaminase"/>
    <property type="match status" value="1"/>
</dbReference>
<dbReference type="PANTHER" id="PTHR47926:SF342">
    <property type="entry name" value="TETRATRICOPEPTIDE-LIKE HELICAL DOMAIN-CONTAINING PROTEIN-RELATED"/>
    <property type="match status" value="1"/>
</dbReference>
<dbReference type="Pfam" id="PF13041">
    <property type="entry name" value="PPR_2"/>
    <property type="match status" value="4"/>
</dbReference>
<dbReference type="FunFam" id="1.25.40.10:FF:002576">
    <property type="entry name" value="Pentatricopeptide repeat-containing protein At5g65570"/>
    <property type="match status" value="1"/>
</dbReference>
<dbReference type="InterPro" id="IPR011990">
    <property type="entry name" value="TPR-like_helical_dom_sf"/>
</dbReference>
<feature type="repeat" description="PPR" evidence="3">
    <location>
        <begin position="314"/>
        <end position="348"/>
    </location>
</feature>
<sequence>MRRDYNGGLIAFSRYFSFFSSRTCSPESSINNQFRLLCITCDTLTTTHNFSQLLRQCIDERSISGIKTIQAHMLKSGFPAEISGSKLVDASLKCGDIDYARQVFDGMSERHIVTWNSLIAYLIKHRRSKEAVEMYRLMITNTVLPDEYTLSSVFKAFSDLSLEKEAQRSHGLAVILGLEVSNVFVGSALVDMYVKFGKTREAKLVLDRVEEKDVVLITALIVGYSQKGEDTEAVKAFQSMLVEKVQPNEYTYASVLISCGNLKDIGNGKLIHGLMVKSGFESALASQTSLLTMYLRCSLVDDSLRVFKCIEYPNQVSWTSLISGLVQNGREEMALIEFRKMMRDSIKPNSFTLSSALRGCSNLAMFEEGRQIHGIVTKYGFDRDKYAGSGLIDLYGKCGCSDMARLVFDTLSEVDVISLNTMIYSYAQNGFGREALDLFERMINLGLQPNDVTVLSVLLACNNSRLVEEGCELFDSFRKDKIMLTNDHYACMVDLLGRAGRLEEAEMLTTEVINPDLVLWRTLLSACKVHRKVEMAERITRKILEIEPGDEGTLILMSNLYASTGKWNRVIEMKSKMKDMKLKKNPAMSWVEINKETHTFMAGDLFSHPNCEQILENLEELIKKSKDLGYVEDKSCVFQDMEETAKERSLHQHSEKLAIAFAVWRNVGGSIRILKNLRVCVDCHSWIKIVSRHKLVDISREKLEEHRSKAVKIPFGTRFQDSESLKLAQAWCRQKTREEVCVMLTTENPRRSPAGKRTWRKQASMTFGDKIQKRLCIVCRILKAP</sequence>
<dbReference type="GO" id="GO:0009451">
    <property type="term" value="P:RNA modification"/>
    <property type="evidence" value="ECO:0007669"/>
    <property type="project" value="InterPro"/>
</dbReference>
<dbReference type="PROSITE" id="PS51375">
    <property type="entry name" value="PPR"/>
    <property type="match status" value="4"/>
</dbReference>
<dbReference type="Gene3D" id="1.25.40.10">
    <property type="entry name" value="Tetratricopeptide repeat domain"/>
    <property type="match status" value="4"/>
</dbReference>
<keyword evidence="2" id="KW-0677">Repeat</keyword>
<proteinExistence type="inferred from homology"/>
<evidence type="ECO:0000259" key="4">
    <source>
        <dbReference type="Pfam" id="PF14432"/>
    </source>
</evidence>
<dbReference type="Pfam" id="PF01535">
    <property type="entry name" value="PPR"/>
    <property type="match status" value="1"/>
</dbReference>
<evidence type="ECO:0000256" key="2">
    <source>
        <dbReference type="ARBA" id="ARBA00022737"/>
    </source>
</evidence>
<dbReference type="PANTHER" id="PTHR47926">
    <property type="entry name" value="PENTATRICOPEPTIDE REPEAT-CONTAINING PROTEIN"/>
    <property type="match status" value="1"/>
</dbReference>
<dbReference type="FunFam" id="1.25.40.10:FF:001767">
    <property type="entry name" value="Pentatricopeptide repeat-containing protein At5g15340, mitochondrial"/>
    <property type="match status" value="1"/>
</dbReference>
<feature type="repeat" description="PPR" evidence="3">
    <location>
        <begin position="415"/>
        <end position="449"/>
    </location>
</feature>
<reference evidence="5 6" key="1">
    <citation type="submission" date="2020-09" db="EMBL/GenBank/DDBJ databases">
        <authorList>
            <person name="Ashkenazy H."/>
        </authorList>
    </citation>
    <scope>NUCLEOTIDE SEQUENCE [LARGE SCALE GENOMIC DNA]</scope>
    <source>
        <strain evidence="6">cv. Cdm-0</strain>
    </source>
</reference>
<dbReference type="Pfam" id="PF20431">
    <property type="entry name" value="E_motif"/>
    <property type="match status" value="1"/>
</dbReference>
<dbReference type="Proteomes" id="UP000516314">
    <property type="component" value="Chromosome 5"/>
</dbReference>
<dbReference type="FunFam" id="1.25.40.10:FF:000144">
    <property type="entry name" value="Pentatricopeptide repeat-containing protein, mitochondrial"/>
    <property type="match status" value="1"/>
</dbReference>
<dbReference type="FunFam" id="1.25.40.10:FF:002444">
    <property type="entry name" value="Pentatricopeptide repeat-containing protein At5g65570"/>
    <property type="match status" value="1"/>
</dbReference>
<evidence type="ECO:0000256" key="1">
    <source>
        <dbReference type="ARBA" id="ARBA00006643"/>
    </source>
</evidence>
<evidence type="ECO:0000313" key="5">
    <source>
        <dbReference type="EMBL" id="CAD5335930.1"/>
    </source>
</evidence>
<comment type="similarity">
    <text evidence="1">Belongs to the PPR family. PCMP-H subfamily.</text>
</comment>
<dbReference type="InterPro" id="IPR046848">
    <property type="entry name" value="E_motif"/>
</dbReference>
<feature type="domain" description="DYW" evidence="4">
    <location>
        <begin position="629"/>
        <end position="698"/>
    </location>
</feature>
<evidence type="ECO:0000313" key="6">
    <source>
        <dbReference type="Proteomes" id="UP000516314"/>
    </source>
</evidence>
<organism evidence="5 6">
    <name type="scientific">Arabidopsis thaliana</name>
    <name type="common">Mouse-ear cress</name>
    <dbReference type="NCBI Taxonomy" id="3702"/>
    <lineage>
        <taxon>Eukaryota</taxon>
        <taxon>Viridiplantae</taxon>
        <taxon>Streptophyta</taxon>
        <taxon>Embryophyta</taxon>
        <taxon>Tracheophyta</taxon>
        <taxon>Spermatophyta</taxon>
        <taxon>Magnoliopsida</taxon>
        <taxon>eudicotyledons</taxon>
        <taxon>Gunneridae</taxon>
        <taxon>Pentapetalae</taxon>
        <taxon>rosids</taxon>
        <taxon>malvids</taxon>
        <taxon>Brassicales</taxon>
        <taxon>Brassicaceae</taxon>
        <taxon>Camelineae</taxon>
        <taxon>Arabidopsis</taxon>
    </lineage>
</organism>
<dbReference type="EMBL" id="LR881470">
    <property type="protein sequence ID" value="CAD5335930.1"/>
    <property type="molecule type" value="Genomic_DNA"/>
</dbReference>
<dbReference type="AlphaFoldDB" id="A0A7G2FKQ9"/>
<feature type="repeat" description="PPR" evidence="3">
    <location>
        <begin position="111"/>
        <end position="145"/>
    </location>
</feature>
<dbReference type="InterPro" id="IPR032867">
    <property type="entry name" value="DYW_dom"/>
</dbReference>
<dbReference type="GO" id="GO:0003723">
    <property type="term" value="F:RNA binding"/>
    <property type="evidence" value="ECO:0007669"/>
    <property type="project" value="InterPro"/>
</dbReference>
<feature type="repeat" description="PPR" evidence="3">
    <location>
        <begin position="213"/>
        <end position="247"/>
    </location>
</feature>
<name>A0A7G2FKQ9_ARATH</name>